<dbReference type="InterPro" id="IPR042094">
    <property type="entry name" value="T2SS_GspF_sf"/>
</dbReference>
<feature type="domain" description="Type II secretion system protein GspF" evidence="11">
    <location>
        <begin position="72"/>
        <end position="195"/>
    </location>
</feature>
<gene>
    <name evidence="12" type="ORF">E5352_04605</name>
</gene>
<dbReference type="PRINTS" id="PR00812">
    <property type="entry name" value="BCTERIALGSPF"/>
</dbReference>
<dbReference type="FunFam" id="1.20.81.30:FF:000001">
    <property type="entry name" value="Type II secretion system protein F"/>
    <property type="match status" value="2"/>
</dbReference>
<organism evidence="12 13">
    <name type="scientific">Stenotrophomonas maltophilia</name>
    <name type="common">Pseudomonas maltophilia</name>
    <name type="synonym">Xanthomonas maltophilia</name>
    <dbReference type="NCBI Taxonomy" id="40324"/>
    <lineage>
        <taxon>Bacteria</taxon>
        <taxon>Pseudomonadati</taxon>
        <taxon>Pseudomonadota</taxon>
        <taxon>Gammaproteobacteria</taxon>
        <taxon>Lysobacterales</taxon>
        <taxon>Lysobacteraceae</taxon>
        <taxon>Stenotrophomonas</taxon>
        <taxon>Stenotrophomonas maltophilia group</taxon>
    </lineage>
</organism>
<evidence type="ECO:0000256" key="9">
    <source>
        <dbReference type="RuleBase" id="RU003923"/>
    </source>
</evidence>
<evidence type="ECO:0000313" key="12">
    <source>
        <dbReference type="EMBL" id="TGY35896.1"/>
    </source>
</evidence>
<keyword evidence="3 9" id="KW-0813">Transport</keyword>
<dbReference type="AlphaFoldDB" id="A0A4S2D3T3"/>
<evidence type="ECO:0000256" key="10">
    <source>
        <dbReference type="SAM" id="Phobius"/>
    </source>
</evidence>
<keyword evidence="5" id="KW-0997">Cell inner membrane</keyword>
<dbReference type="EMBL" id="SRYW01000003">
    <property type="protein sequence ID" value="TGY35896.1"/>
    <property type="molecule type" value="Genomic_DNA"/>
</dbReference>
<feature type="transmembrane region" description="Helical" evidence="10">
    <location>
        <begin position="374"/>
        <end position="399"/>
    </location>
</feature>
<dbReference type="Gene3D" id="1.20.81.30">
    <property type="entry name" value="Type II secretion system (T2SS), domain F"/>
    <property type="match status" value="2"/>
</dbReference>
<comment type="similarity">
    <text evidence="2 9">Belongs to the GSP F family.</text>
</comment>
<protein>
    <submittedName>
        <fullName evidence="12">Type II secretion system F family protein</fullName>
    </submittedName>
</protein>
<dbReference type="PANTHER" id="PTHR30012:SF7">
    <property type="entry name" value="PROTEIN TRANSPORT PROTEIN HOFC HOMOLOG"/>
    <property type="match status" value="1"/>
</dbReference>
<name>A0A4S2D3T3_STEMA</name>
<evidence type="ECO:0000256" key="4">
    <source>
        <dbReference type="ARBA" id="ARBA00022475"/>
    </source>
</evidence>
<keyword evidence="4" id="KW-1003">Cell membrane</keyword>
<evidence type="ECO:0000256" key="6">
    <source>
        <dbReference type="ARBA" id="ARBA00022692"/>
    </source>
</evidence>
<dbReference type="Proteomes" id="UP000306631">
    <property type="component" value="Unassembled WGS sequence"/>
</dbReference>
<keyword evidence="7 10" id="KW-1133">Transmembrane helix</keyword>
<reference evidence="12 13" key="1">
    <citation type="submission" date="2019-04" db="EMBL/GenBank/DDBJ databases">
        <title>Microbes associate with the intestines of laboratory mice.</title>
        <authorList>
            <person name="Navarre W."/>
            <person name="Wong E."/>
            <person name="Huang K."/>
            <person name="Tropini C."/>
            <person name="Ng K."/>
            <person name="Yu B."/>
        </authorList>
    </citation>
    <scope>NUCLEOTIDE SEQUENCE [LARGE SCALE GENOMIC DNA]</scope>
    <source>
        <strain evidence="12 13">NM62_B4-13</strain>
    </source>
</reference>
<evidence type="ECO:0000259" key="11">
    <source>
        <dbReference type="Pfam" id="PF00482"/>
    </source>
</evidence>
<keyword evidence="6 9" id="KW-0812">Transmembrane</keyword>
<accession>A0A4S2D3T3</accession>
<evidence type="ECO:0000256" key="7">
    <source>
        <dbReference type="ARBA" id="ARBA00022989"/>
    </source>
</evidence>
<dbReference type="GO" id="GO:0005886">
    <property type="term" value="C:plasma membrane"/>
    <property type="evidence" value="ECO:0007669"/>
    <property type="project" value="UniProtKB-SubCell"/>
</dbReference>
<dbReference type="Pfam" id="PF00482">
    <property type="entry name" value="T2SSF"/>
    <property type="match status" value="2"/>
</dbReference>
<comment type="subcellular location">
    <subcellularLocation>
        <location evidence="1 9">Cell inner membrane</location>
        <topology evidence="1 9">Multi-pass membrane protein</topology>
    </subcellularLocation>
</comment>
<evidence type="ECO:0000256" key="2">
    <source>
        <dbReference type="ARBA" id="ARBA00005745"/>
    </source>
</evidence>
<evidence type="ECO:0000256" key="1">
    <source>
        <dbReference type="ARBA" id="ARBA00004429"/>
    </source>
</evidence>
<evidence type="ECO:0000256" key="5">
    <source>
        <dbReference type="ARBA" id="ARBA00022519"/>
    </source>
</evidence>
<feature type="transmembrane region" description="Helical" evidence="10">
    <location>
        <begin position="171"/>
        <end position="194"/>
    </location>
</feature>
<keyword evidence="8 10" id="KW-0472">Membrane</keyword>
<dbReference type="RefSeq" id="WP_017357536.1">
    <property type="nucleotide sequence ID" value="NZ_SRYW01000003.1"/>
</dbReference>
<dbReference type="PROSITE" id="PS00874">
    <property type="entry name" value="T2SP_F"/>
    <property type="match status" value="1"/>
</dbReference>
<proteinExistence type="inferred from homology"/>
<dbReference type="GO" id="GO:0015628">
    <property type="term" value="P:protein secretion by the type II secretion system"/>
    <property type="evidence" value="ECO:0007669"/>
    <property type="project" value="TreeGrafter"/>
</dbReference>
<evidence type="ECO:0000256" key="3">
    <source>
        <dbReference type="ARBA" id="ARBA00022448"/>
    </source>
</evidence>
<dbReference type="InterPro" id="IPR003004">
    <property type="entry name" value="GspF/PilC"/>
</dbReference>
<comment type="caution">
    <text evidence="12">The sequence shown here is derived from an EMBL/GenBank/DDBJ whole genome shotgun (WGS) entry which is preliminary data.</text>
</comment>
<dbReference type="OrthoDB" id="9805682at2"/>
<dbReference type="InterPro" id="IPR018076">
    <property type="entry name" value="T2SS_GspF_dom"/>
</dbReference>
<dbReference type="InterPro" id="IPR001992">
    <property type="entry name" value="T2SS_GspF/T4SS_PilC_CS"/>
</dbReference>
<evidence type="ECO:0000256" key="8">
    <source>
        <dbReference type="ARBA" id="ARBA00023136"/>
    </source>
</evidence>
<sequence>MPQYRYKALNAHGELFDGQMEAASQAEVAARLQDQGHVPMEARLASDGVASASSWATLLRRKPFDGAALVQFTQQLATLLGAGQPLDRALTILLELPEDERSRRVITEIRDIVRGGAALSTALERQHGLFSRLYINMVRAGEAGGSLHDTLQRLSDYLERSAELKGRVINALIYPAILLAVVGGALLFLLGYVVPQFATMYESLDVALPWFTQWVLAAGTVVREGWIAVIVVPALVALVIERKLRQPAFRLALDGWLLQRRGIGALVAKLETARLARTLGTLLRNGVPLLSGLGIARNVLGNRALAADVDAASEEVKNGNGLSASLARGKRFPRLALQMIQVGEESGALDTMLLKTADTFEQESARAIDRLLSALVPVITLVLASVVGLVIVAVLVPLYDLTNAIG</sequence>
<evidence type="ECO:0000313" key="13">
    <source>
        <dbReference type="Proteomes" id="UP000306631"/>
    </source>
</evidence>
<feature type="transmembrane region" description="Helical" evidence="10">
    <location>
        <begin position="214"/>
        <end position="240"/>
    </location>
</feature>
<dbReference type="PANTHER" id="PTHR30012">
    <property type="entry name" value="GENERAL SECRETION PATHWAY PROTEIN"/>
    <property type="match status" value="1"/>
</dbReference>
<feature type="domain" description="Type II secretion system protein GspF" evidence="11">
    <location>
        <begin position="276"/>
        <end position="397"/>
    </location>
</feature>
<dbReference type="NCBIfam" id="NF047826">
    <property type="entry name" value="T3SSXpsF"/>
    <property type="match status" value="1"/>
</dbReference>